<organism evidence="4 5">
    <name type="scientific">Escherichia marmotae</name>
    <dbReference type="NCBI Taxonomy" id="1499973"/>
    <lineage>
        <taxon>Bacteria</taxon>
        <taxon>Pseudomonadati</taxon>
        <taxon>Pseudomonadota</taxon>
        <taxon>Gammaproteobacteria</taxon>
        <taxon>Enterobacterales</taxon>
        <taxon>Enterobacteriaceae</taxon>
        <taxon>Escherichia</taxon>
    </lineage>
</organism>
<gene>
    <name evidence="4" type="ORF">HV245_01430</name>
</gene>
<dbReference type="Proteomes" id="UP000518474">
    <property type="component" value="Unassembled WGS sequence"/>
</dbReference>
<name>A0A7W2XQW0_9ESCH</name>
<protein>
    <submittedName>
        <fullName evidence="4">Uncharacterized protein</fullName>
    </submittedName>
</protein>
<dbReference type="Pfam" id="PF20103">
    <property type="entry name" value="DUF6493"/>
    <property type="match status" value="1"/>
</dbReference>
<evidence type="ECO:0000259" key="2">
    <source>
        <dbReference type="Pfam" id="PF25148"/>
    </source>
</evidence>
<evidence type="ECO:0000313" key="5">
    <source>
        <dbReference type="Proteomes" id="UP000518474"/>
    </source>
</evidence>
<dbReference type="EMBL" id="JABXPT010000001">
    <property type="protein sequence ID" value="MBA7896863.1"/>
    <property type="molecule type" value="Genomic_DNA"/>
</dbReference>
<dbReference type="InterPro" id="IPR056726">
    <property type="entry name" value="DUF7824"/>
</dbReference>
<proteinExistence type="predicted"/>
<accession>A0A7W2XQW0</accession>
<comment type="caution">
    <text evidence="4">The sequence shown here is derived from an EMBL/GenBank/DDBJ whole genome shotgun (WGS) entry which is preliminary data.</text>
</comment>
<sequence length="857" mass="100224">MIPVELIQQKNYSAIVDWALSLTEVERITTLKELLTLDYKSLCLGECVDDVISLTKIVCARSYAEQKMFPVSWPVKHTLLHEVSRSRYHTIHDALITFFTRCPPDYLDSVLKDCLRTPHTYPDIRLLWRCYKHGWVIFDESAFANALFHIEIYTRNAQNEIVWMRENSQVIEKVILPFPQYDVPVLLQSHFHKADNSHQCGVVTEYWDDVFMQLIAENLLPRQLIKELLTSLTNNFKKDRLNWHIRLIKMFNPQEDEWIANQQLLFLGLNASNNTVVNFVIQIIQTFCCHPEFDHSSFMQYFPVISGREKCDKILFLALDIAEVLAERYPQYRTTLAKNVSGTLIQRTEKLQLRTVELMMKYQSAQDVAALAEPWLGSLKHSVLALLQCDSPLGEGYVIPMLQHEMVIIPDSWDGVLFQTGKMLENKEELDIEIFYAGIIALQDKLPGDYKKQLQPYYKKLHKKYLGSSILYSLRDFFQQWFNDEYASTPEWHERRLPHLQNQNQLVLARLRDNCHLTLLATPSHTPFYVSPQILVERLLAHERENYPVDLDDLIVACNRILPGEIIAEVKQQALMLTGKYAQAVQYLLGITDEISATNDAFLPLWTQITRTRTTNGVFPQYESIAKELVSWPGILQPFTCTYRILIDKNKYKTWYRLVLNNSVIHYGKRDSLHSYPAHYYYISLRRDECCHWKDFLYYLSLVPNYPDCWLSFFVPDTATGNEVDGVEECLYPLQYLLEKQLHVHHAGWIYIAVCLLFEKKISRNLAAEYIQLAIQYNFIDSHYLSECIAYLLMNKYAPVNRFIEYLDNHNSDPAVRKFQKQIVENCITLAGDKELPINYKKLIAYLNEFTLQGCEE</sequence>
<reference evidence="4 5" key="1">
    <citation type="submission" date="2020-06" db="EMBL/GenBank/DDBJ databases">
        <title>REHAB project genomes.</title>
        <authorList>
            <person name="Shaw L.P."/>
        </authorList>
    </citation>
    <scope>NUCLEOTIDE SEQUENCE [LARGE SCALE GENOMIC DNA]</scope>
    <source>
        <strain evidence="4 5">RHBSTW-00604</strain>
    </source>
</reference>
<feature type="domain" description="DUF7824" evidence="2">
    <location>
        <begin position="406"/>
        <end position="624"/>
    </location>
</feature>
<evidence type="ECO:0000259" key="3">
    <source>
        <dbReference type="Pfam" id="PF25149"/>
    </source>
</evidence>
<dbReference type="Pfam" id="PF25149">
    <property type="entry name" value="DUF7825"/>
    <property type="match status" value="1"/>
</dbReference>
<evidence type="ECO:0000259" key="1">
    <source>
        <dbReference type="Pfam" id="PF20103"/>
    </source>
</evidence>
<dbReference type="InterPro" id="IPR045472">
    <property type="entry name" value="DUF6493"/>
</dbReference>
<feature type="domain" description="DUF7825" evidence="3">
    <location>
        <begin position="679"/>
        <end position="846"/>
    </location>
</feature>
<evidence type="ECO:0000313" key="4">
    <source>
        <dbReference type="EMBL" id="MBA7896863.1"/>
    </source>
</evidence>
<dbReference type="Pfam" id="PF25148">
    <property type="entry name" value="DUF7824"/>
    <property type="match status" value="1"/>
</dbReference>
<dbReference type="InterPro" id="IPR056727">
    <property type="entry name" value="DUF7825"/>
</dbReference>
<feature type="domain" description="DUF6493" evidence="1">
    <location>
        <begin position="49"/>
        <end position="305"/>
    </location>
</feature>
<dbReference type="AlphaFoldDB" id="A0A7W2XQW0"/>
<dbReference type="RefSeq" id="WP_181478268.1">
    <property type="nucleotide sequence ID" value="NZ_CP056697.1"/>
</dbReference>